<protein>
    <submittedName>
        <fullName evidence="2">Uncharacterized protein</fullName>
    </submittedName>
</protein>
<gene>
    <name evidence="2" type="ORF">DV515_00006104</name>
</gene>
<accession>A0A3L8SMQ6</accession>
<dbReference type="Proteomes" id="UP000276834">
    <property type="component" value="Unassembled WGS sequence"/>
</dbReference>
<evidence type="ECO:0000256" key="1">
    <source>
        <dbReference type="SAM" id="MobiDB-lite"/>
    </source>
</evidence>
<evidence type="ECO:0000313" key="2">
    <source>
        <dbReference type="EMBL" id="RLW04220.1"/>
    </source>
</evidence>
<comment type="caution">
    <text evidence="2">The sequence shown here is derived from an EMBL/GenBank/DDBJ whole genome shotgun (WGS) entry which is preliminary data.</text>
</comment>
<proteinExistence type="predicted"/>
<feature type="compositionally biased region" description="Polar residues" evidence="1">
    <location>
        <begin position="81"/>
        <end position="97"/>
    </location>
</feature>
<reference evidence="2 3" key="1">
    <citation type="journal article" date="2018" name="Proc. R. Soc. B">
        <title>A non-coding region near Follistatin controls head colour polymorphism in the Gouldian finch.</title>
        <authorList>
            <person name="Toomey M.B."/>
            <person name="Marques C.I."/>
            <person name="Andrade P."/>
            <person name="Araujo P.M."/>
            <person name="Sabatino S."/>
            <person name="Gazda M.A."/>
            <person name="Afonso S."/>
            <person name="Lopes R.J."/>
            <person name="Corbo J.C."/>
            <person name="Carneiro M."/>
        </authorList>
    </citation>
    <scope>NUCLEOTIDE SEQUENCE [LARGE SCALE GENOMIC DNA]</scope>
    <source>
        <strain evidence="2">Red01</strain>
        <tissue evidence="2">Muscle</tissue>
    </source>
</reference>
<name>A0A3L8SMQ6_CHLGU</name>
<dbReference type="AlphaFoldDB" id="A0A3L8SMQ6"/>
<dbReference type="EMBL" id="QUSF01000014">
    <property type="protein sequence ID" value="RLW04220.1"/>
    <property type="molecule type" value="Genomic_DNA"/>
</dbReference>
<keyword evidence="3" id="KW-1185">Reference proteome</keyword>
<evidence type="ECO:0000313" key="3">
    <source>
        <dbReference type="Proteomes" id="UP000276834"/>
    </source>
</evidence>
<feature type="region of interest" description="Disordered" evidence="1">
    <location>
        <begin position="72"/>
        <end position="97"/>
    </location>
</feature>
<organism evidence="2 3">
    <name type="scientific">Chloebia gouldiae</name>
    <name type="common">Gouldian finch</name>
    <name type="synonym">Erythrura gouldiae</name>
    <dbReference type="NCBI Taxonomy" id="44316"/>
    <lineage>
        <taxon>Eukaryota</taxon>
        <taxon>Metazoa</taxon>
        <taxon>Chordata</taxon>
        <taxon>Craniata</taxon>
        <taxon>Vertebrata</taxon>
        <taxon>Euteleostomi</taxon>
        <taxon>Archelosauria</taxon>
        <taxon>Archosauria</taxon>
        <taxon>Dinosauria</taxon>
        <taxon>Saurischia</taxon>
        <taxon>Theropoda</taxon>
        <taxon>Coelurosauria</taxon>
        <taxon>Aves</taxon>
        <taxon>Neognathae</taxon>
        <taxon>Neoaves</taxon>
        <taxon>Telluraves</taxon>
        <taxon>Australaves</taxon>
        <taxon>Passeriformes</taxon>
        <taxon>Passeroidea</taxon>
        <taxon>Passeridae</taxon>
        <taxon>Chloebia</taxon>
    </lineage>
</organism>
<sequence>MWKIDFCVHYLVMKEEISGTALKYSRHFTSFHQVEIRSLFKQEELMKHRSVSEHMLEALLLWSLMSWCSPVQPHPGPSELAWTQNPKFYNHSNNLFD</sequence>